<dbReference type="GO" id="GO:0008289">
    <property type="term" value="F:lipid binding"/>
    <property type="evidence" value="ECO:0007669"/>
    <property type="project" value="UniProtKB-KW"/>
</dbReference>
<feature type="compositionally biased region" description="Pro residues" evidence="10">
    <location>
        <begin position="284"/>
        <end position="293"/>
    </location>
</feature>
<accession>A0A5M6C6Y1</accession>
<name>A0A5M6C6Y1_9TREE</name>
<evidence type="ECO:0000256" key="4">
    <source>
        <dbReference type="ARBA" id="ARBA00022824"/>
    </source>
</evidence>
<dbReference type="GO" id="GO:0005789">
    <property type="term" value="C:endoplasmic reticulum membrane"/>
    <property type="evidence" value="ECO:0007669"/>
    <property type="project" value="UniProtKB-SubCell"/>
</dbReference>
<evidence type="ECO:0000256" key="7">
    <source>
        <dbReference type="ARBA" id="ARBA00023128"/>
    </source>
</evidence>
<comment type="similarity">
    <text evidence="9">Belongs to the MDM12 family.</text>
</comment>
<comment type="subcellular location">
    <subcellularLocation>
        <location evidence="1">Membrane</location>
    </subcellularLocation>
    <subcellularLocation>
        <location evidence="9">Mitochondrion outer membrane</location>
        <topology evidence="9">Peripheral membrane protein</topology>
        <orientation evidence="9">Cytoplasmic side</orientation>
    </subcellularLocation>
    <subcellularLocation>
        <location evidence="9">Endoplasmic reticulum membrane</location>
        <topology evidence="9">Peripheral membrane protein</topology>
        <orientation evidence="9">Cytoplasmic side</orientation>
    </subcellularLocation>
    <text evidence="9">The ERMES/MDM complex localizes to a few discrete foci (around 10 per single cell), that represent mitochondria-endoplasmic reticulum junctions. These foci are often found next to mtDNA nucleoids.</text>
</comment>
<dbReference type="CDD" id="cd21672">
    <property type="entry name" value="SMP_Mdm12"/>
    <property type="match status" value="1"/>
</dbReference>
<keyword evidence="3 9" id="KW-1000">Mitochondrion outer membrane</keyword>
<feature type="compositionally biased region" description="Acidic residues" evidence="10">
    <location>
        <begin position="176"/>
        <end position="189"/>
    </location>
</feature>
<feature type="region of interest" description="Disordered" evidence="10">
    <location>
        <begin position="166"/>
        <end position="229"/>
    </location>
</feature>
<dbReference type="OrthoDB" id="3356905at2759"/>
<dbReference type="PANTHER" id="PTHR28204:SF1">
    <property type="entry name" value="MITOCHONDRIAL DISTRIBUTION AND MORPHOLOGY PROTEIN 12"/>
    <property type="match status" value="1"/>
</dbReference>
<reference evidence="11" key="2">
    <citation type="submission" date="2024-01" db="EMBL/GenBank/DDBJ databases">
        <title>Comparative genomics of Cryptococcus and Kwoniella reveals pathogenesis evolution and contrasting modes of karyotype evolution via chromosome fusion or intercentromeric recombination.</title>
        <authorList>
            <person name="Coelho M.A."/>
            <person name="David-Palma M."/>
            <person name="Shea T."/>
            <person name="Bowers K."/>
            <person name="McGinley-Smith S."/>
            <person name="Mohammad A.W."/>
            <person name="Gnirke A."/>
            <person name="Yurkov A.M."/>
            <person name="Nowrousian M."/>
            <person name="Sun S."/>
            <person name="Cuomo C.A."/>
            <person name="Heitman J."/>
        </authorList>
    </citation>
    <scope>NUCLEOTIDE SEQUENCE</scope>
    <source>
        <strain evidence="11">CBS 12478</strain>
    </source>
</reference>
<proteinExistence type="inferred from homology"/>
<feature type="compositionally biased region" description="Low complexity" evidence="10">
    <location>
        <begin position="337"/>
        <end position="348"/>
    </location>
</feature>
<dbReference type="GO" id="GO:0032865">
    <property type="term" value="C:ERMES complex"/>
    <property type="evidence" value="ECO:0007669"/>
    <property type="project" value="UniProtKB-UniRule"/>
</dbReference>
<evidence type="ECO:0000313" key="12">
    <source>
        <dbReference type="Proteomes" id="UP000322225"/>
    </source>
</evidence>
<dbReference type="InterPro" id="IPR027532">
    <property type="entry name" value="Mdm12"/>
</dbReference>
<feature type="compositionally biased region" description="Gly residues" evidence="10">
    <location>
        <begin position="430"/>
        <end position="452"/>
    </location>
</feature>
<evidence type="ECO:0000313" key="11">
    <source>
        <dbReference type="EMBL" id="WWD22016.1"/>
    </source>
</evidence>
<protein>
    <recommendedName>
        <fullName evidence="9">Mitochondrial distribution and morphology protein 12</fullName>
    </recommendedName>
    <alternativeName>
        <fullName evidence="9">Mitochondrial inheritance component MDM12</fullName>
    </alternativeName>
</protein>
<keyword evidence="2" id="KW-0813">Transport</keyword>
<dbReference type="GO" id="GO:0045040">
    <property type="term" value="P:protein insertion into mitochondrial outer membrane"/>
    <property type="evidence" value="ECO:0007669"/>
    <property type="project" value="UniProtKB-UniRule"/>
</dbReference>
<dbReference type="HAMAP" id="MF_03104">
    <property type="entry name" value="Mdm12"/>
    <property type="match status" value="1"/>
</dbReference>
<dbReference type="GO" id="GO:1990456">
    <property type="term" value="P:mitochondrion-endoplasmic reticulum membrane tethering"/>
    <property type="evidence" value="ECO:0007669"/>
    <property type="project" value="TreeGrafter"/>
</dbReference>
<feature type="region of interest" description="Disordered" evidence="10">
    <location>
        <begin position="244"/>
        <end position="348"/>
    </location>
</feature>
<dbReference type="GO" id="GO:0015914">
    <property type="term" value="P:phospholipid transport"/>
    <property type="evidence" value="ECO:0007669"/>
    <property type="project" value="TreeGrafter"/>
</dbReference>
<dbReference type="PROSITE" id="PS51847">
    <property type="entry name" value="SMP"/>
    <property type="match status" value="1"/>
</dbReference>
<keyword evidence="8 9" id="KW-0472">Membrane</keyword>
<dbReference type="AlphaFoldDB" id="A0A5M6C6Y1"/>
<feature type="compositionally biased region" description="Low complexity" evidence="10">
    <location>
        <begin position="314"/>
        <end position="323"/>
    </location>
</feature>
<feature type="compositionally biased region" description="Low complexity" evidence="10">
    <location>
        <begin position="32"/>
        <end position="54"/>
    </location>
</feature>
<feature type="region of interest" description="Disordered" evidence="10">
    <location>
        <begin position="423"/>
        <end position="457"/>
    </location>
</feature>
<comment type="subunit">
    <text evidence="9">Component of the ER-mitochondria encounter structure (ERMES) or MDM complex, composed of MMM1, MDM10, MDM12 and MDM34. A MMM1 homodimer associates with one molecule of MDM12 on each side in a pairwise head-to-tail manner, and the SMP-LTD domains of MMM1 and MDM12 generate a continuous hydrophobic tunnel for phospholipid trafficking.</text>
</comment>
<evidence type="ECO:0000256" key="9">
    <source>
        <dbReference type="HAMAP-Rule" id="MF_03104"/>
    </source>
</evidence>
<evidence type="ECO:0000256" key="5">
    <source>
        <dbReference type="ARBA" id="ARBA00023055"/>
    </source>
</evidence>
<dbReference type="EMBL" id="CP144062">
    <property type="protein sequence ID" value="WWD22016.1"/>
    <property type="molecule type" value="Genomic_DNA"/>
</dbReference>
<keyword evidence="4 9" id="KW-0256">Endoplasmic reticulum</keyword>
<keyword evidence="12" id="KW-1185">Reference proteome</keyword>
<evidence type="ECO:0000256" key="1">
    <source>
        <dbReference type="ARBA" id="ARBA00004370"/>
    </source>
</evidence>
<dbReference type="Proteomes" id="UP000322225">
    <property type="component" value="Chromosome 12"/>
</dbReference>
<evidence type="ECO:0000256" key="2">
    <source>
        <dbReference type="ARBA" id="ARBA00022448"/>
    </source>
</evidence>
<evidence type="ECO:0000256" key="8">
    <source>
        <dbReference type="ARBA" id="ARBA00023136"/>
    </source>
</evidence>
<feature type="compositionally biased region" description="Pro residues" evidence="10">
    <location>
        <begin position="324"/>
        <end position="336"/>
    </location>
</feature>
<comment type="function">
    <text evidence="9">Component of the ERMES/MDM complex, which serves as a molecular tether to connect the endoplasmic reticulum (ER) and mitochondria. Components of this complex are involved in the control of mitochondrial shape and protein biogenesis, and function in nonvesicular lipid trafficking between the ER and mitochondria. MDM12 is required for the interaction of the ER-resident membrane protein MMM1 and the outer mitochondrial membrane-resident beta-barrel protein MDM10. The MDM12-MMM1 subcomplex functions in the major beta-barrel assembly pathway that is responsible for biogenesis of all mitochondrial outer membrane beta-barrel proteins, and acts in a late step after the SAM complex. The MDM10-MDM12-MMM1 subcomplex further acts in the TOM40-specific pathway after the action of the MDM12-MMM1 complex. Essential for establishing and maintaining the structure of mitochondria and maintenance of mtDNA nucleoids.</text>
</comment>
<dbReference type="InterPro" id="IPR031468">
    <property type="entry name" value="SMP_LBD"/>
</dbReference>
<evidence type="ECO:0000256" key="3">
    <source>
        <dbReference type="ARBA" id="ARBA00022787"/>
    </source>
</evidence>
<keyword evidence="6" id="KW-0446">Lipid-binding</keyword>
<gene>
    <name evidence="9" type="primary">MDM12</name>
    <name evidence="11" type="ORF">CI109_106504</name>
</gene>
<sequence>MSLDINWSLLSSPPSTPSPSTPSPSPSPSPLPTSSSSFNPNSTNPDDHTSSLAASLISTLNRQLATTPRPSFIGPISVTSFDFGQAGPELEIRDIRDVWRVFDRGDEEGDADEQLRVMTKAKEDVEKVRIQRQEQQYGEDEDWVAVDVRGQEGKLDMVEFVTPTTDQFGDRLVSDRDDDGNSDDDEVDQVEGVTGGRIRSRSRPMTPGGQGYAHTPLRPTVSRSTSNRSFIPYPFDHTSAHVPTSHLLPSTPGLNHTLFSHPPNARRATSHATAPSQGPGRGAKPPPPPPPPAYSHTHYNNNERIRPAHPHPPTHTQTFTHTASPPPSPPAHPPNLPSSSSSTSSSSVPSLQLHLHLSHTSDLHLTLLTSLQVNYPSSMFMALPLKISITGFQLDAEVVMAYSGEKNRLHLTIVDDDSSTTTSTTAAAAAGGGGTVGTRPNGGPGINPGGRGPTSMMEEKQLPIGQRLLPHLQIESEIGHSDAHVLRNVGKVERFIVDVVRKTLVEELVFPNFHTIAL</sequence>
<evidence type="ECO:0000256" key="10">
    <source>
        <dbReference type="SAM" id="MobiDB-lite"/>
    </source>
</evidence>
<dbReference type="PANTHER" id="PTHR28204">
    <property type="entry name" value="MITOCHONDRIAL DISTRIBUTION AND MORPHOLOGY PROTEIN 12"/>
    <property type="match status" value="1"/>
</dbReference>
<keyword evidence="7 9" id="KW-0496">Mitochondrion</keyword>
<feature type="region of interest" description="Disordered" evidence="10">
    <location>
        <begin position="1"/>
        <end position="54"/>
    </location>
</feature>
<feature type="compositionally biased region" description="Pro residues" evidence="10">
    <location>
        <begin position="14"/>
        <end position="31"/>
    </location>
</feature>
<reference evidence="11" key="1">
    <citation type="submission" date="2017-08" db="EMBL/GenBank/DDBJ databases">
        <authorList>
            <person name="Cuomo C."/>
            <person name="Billmyre B."/>
            <person name="Heitman J."/>
        </authorList>
    </citation>
    <scope>NUCLEOTIDE SEQUENCE</scope>
    <source>
        <strain evidence="11">CBS 12478</strain>
    </source>
</reference>
<organism evidence="11 12">
    <name type="scientific">Kwoniella shandongensis</name>
    <dbReference type="NCBI Taxonomy" id="1734106"/>
    <lineage>
        <taxon>Eukaryota</taxon>
        <taxon>Fungi</taxon>
        <taxon>Dikarya</taxon>
        <taxon>Basidiomycota</taxon>
        <taxon>Agaricomycotina</taxon>
        <taxon>Tremellomycetes</taxon>
        <taxon>Tremellales</taxon>
        <taxon>Cryptococcaceae</taxon>
        <taxon>Kwoniella</taxon>
    </lineage>
</organism>
<keyword evidence="5" id="KW-0445">Lipid transport</keyword>
<evidence type="ECO:0000256" key="6">
    <source>
        <dbReference type="ARBA" id="ARBA00023121"/>
    </source>
</evidence>